<feature type="binding site" evidence="11">
    <location>
        <position position="141"/>
    </location>
    <ligand>
        <name>[2Fe-2S] cluster</name>
        <dbReference type="ChEBI" id="CHEBI:190135"/>
    </ligand>
</feature>
<evidence type="ECO:0000256" key="10">
    <source>
        <dbReference type="ARBA" id="ARBA00047712"/>
    </source>
</evidence>
<accession>A0A4D6XZ29</accession>
<keyword evidence="6 11" id="KW-0411">Iron-sulfur</keyword>
<dbReference type="InterPro" id="IPR002023">
    <property type="entry name" value="NuoE-like"/>
</dbReference>
<dbReference type="NCBIfam" id="TIGR01958">
    <property type="entry name" value="nuoE_fam"/>
    <property type="match status" value="1"/>
</dbReference>
<proteinExistence type="inferred from homology"/>
<dbReference type="InterPro" id="IPR041921">
    <property type="entry name" value="NuoE_N"/>
</dbReference>
<dbReference type="FunFam" id="1.10.10.1590:FF:000001">
    <property type="entry name" value="NADH-quinone oxidoreductase subunit E"/>
    <property type="match status" value="1"/>
</dbReference>
<evidence type="ECO:0000256" key="4">
    <source>
        <dbReference type="ARBA" id="ARBA00022723"/>
    </source>
</evidence>
<protein>
    <recommendedName>
        <fullName evidence="2">NADH-quinone oxidoreductase subunit E</fullName>
    </recommendedName>
    <alternativeName>
        <fullName evidence="7">NADH dehydrogenase I subunit E</fullName>
    </alternativeName>
    <alternativeName>
        <fullName evidence="8">NDH-1 subunit E</fullName>
    </alternativeName>
</protein>
<feature type="binding site" evidence="11">
    <location>
        <position position="101"/>
    </location>
    <ligand>
        <name>[2Fe-2S] cluster</name>
        <dbReference type="ChEBI" id="CHEBI:190135"/>
    </ligand>
</feature>
<dbReference type="PANTHER" id="PTHR10371">
    <property type="entry name" value="NADH DEHYDROGENASE UBIQUINONE FLAVOPROTEIN 2, MITOCHONDRIAL"/>
    <property type="match status" value="1"/>
</dbReference>
<feature type="binding site" evidence="11">
    <location>
        <position position="137"/>
    </location>
    <ligand>
        <name>[2Fe-2S] cluster</name>
        <dbReference type="ChEBI" id="CHEBI:190135"/>
    </ligand>
</feature>
<gene>
    <name evidence="12" type="primary">nuoE</name>
    <name evidence="12" type="ORF">D9V65_00650</name>
</gene>
<dbReference type="PIRSF" id="PIRSF000216">
    <property type="entry name" value="NADH_DH_24kDa"/>
    <property type="match status" value="1"/>
</dbReference>
<dbReference type="AlphaFoldDB" id="A0A4D6XZ29"/>
<dbReference type="Gene3D" id="3.40.30.10">
    <property type="entry name" value="Glutaredoxin"/>
    <property type="match status" value="1"/>
</dbReference>
<dbReference type="RefSeq" id="WP_158341667.1">
    <property type="nucleotide sequence ID" value="NZ_CP033012.1"/>
</dbReference>
<evidence type="ECO:0000256" key="5">
    <source>
        <dbReference type="ARBA" id="ARBA00023004"/>
    </source>
</evidence>
<comment type="cofactor">
    <cofactor evidence="9">
        <name>[2Fe-2S] cluster</name>
        <dbReference type="ChEBI" id="CHEBI:190135"/>
    </cofactor>
</comment>
<evidence type="ECO:0000313" key="12">
    <source>
        <dbReference type="EMBL" id="QCI19260.1"/>
    </source>
</evidence>
<evidence type="ECO:0000256" key="1">
    <source>
        <dbReference type="ARBA" id="ARBA00010643"/>
    </source>
</evidence>
<dbReference type="InterPro" id="IPR036249">
    <property type="entry name" value="Thioredoxin-like_sf"/>
</dbReference>
<evidence type="ECO:0000256" key="7">
    <source>
        <dbReference type="ARBA" id="ARBA00031580"/>
    </source>
</evidence>
<comment type="similarity">
    <text evidence="1">Belongs to the complex I 24 kDa subunit family.</text>
</comment>
<dbReference type="InterPro" id="IPR042128">
    <property type="entry name" value="NuoE_dom"/>
</dbReference>
<keyword evidence="5 11" id="KW-0408">Iron</keyword>
<reference evidence="12 13" key="1">
    <citation type="submission" date="2018-10" db="EMBL/GenBank/DDBJ databases">
        <title>Comparative functional genomics of the obligate endosymbiont Buchnera aphidicola.</title>
        <authorList>
            <person name="Chong R.A."/>
        </authorList>
    </citation>
    <scope>NUCLEOTIDE SEQUENCE [LARGE SCALE GENOMIC DNA]</scope>
    <source>
        <strain evidence="12 13">Aoe</strain>
    </source>
</reference>
<dbReference type="Proteomes" id="UP000298677">
    <property type="component" value="Chromosome"/>
</dbReference>
<dbReference type="CDD" id="cd03064">
    <property type="entry name" value="TRX_Fd_NuoE"/>
    <property type="match status" value="1"/>
</dbReference>
<evidence type="ECO:0000256" key="11">
    <source>
        <dbReference type="PIRSR" id="PIRSR000216-1"/>
    </source>
</evidence>
<evidence type="ECO:0000256" key="6">
    <source>
        <dbReference type="ARBA" id="ARBA00023014"/>
    </source>
</evidence>
<evidence type="ECO:0000256" key="2">
    <source>
        <dbReference type="ARBA" id="ARBA00019898"/>
    </source>
</evidence>
<comment type="catalytic activity">
    <reaction evidence="10">
        <text>a quinone + NADH + 5 H(+)(in) = a quinol + NAD(+) + 4 H(+)(out)</text>
        <dbReference type="Rhea" id="RHEA:57888"/>
        <dbReference type="ChEBI" id="CHEBI:15378"/>
        <dbReference type="ChEBI" id="CHEBI:24646"/>
        <dbReference type="ChEBI" id="CHEBI:57540"/>
        <dbReference type="ChEBI" id="CHEBI:57945"/>
        <dbReference type="ChEBI" id="CHEBI:132124"/>
    </reaction>
</comment>
<dbReference type="SUPFAM" id="SSF52833">
    <property type="entry name" value="Thioredoxin-like"/>
    <property type="match status" value="1"/>
</dbReference>
<keyword evidence="12" id="KW-0560">Oxidoreductase</keyword>
<dbReference type="Pfam" id="PF01257">
    <property type="entry name" value="2Fe-2S_thioredx"/>
    <property type="match status" value="1"/>
</dbReference>
<evidence type="ECO:0000256" key="3">
    <source>
        <dbReference type="ARBA" id="ARBA00022714"/>
    </source>
</evidence>
<comment type="cofactor">
    <cofactor evidence="11">
        <name>[2Fe-2S] cluster</name>
        <dbReference type="ChEBI" id="CHEBI:190135"/>
    </cofactor>
    <text evidence="11">Binds 1 [2Fe-2S] cluster.</text>
</comment>
<evidence type="ECO:0000256" key="9">
    <source>
        <dbReference type="ARBA" id="ARBA00034078"/>
    </source>
</evidence>
<dbReference type="EMBL" id="CP033012">
    <property type="protein sequence ID" value="QCI19260.1"/>
    <property type="molecule type" value="Genomic_DNA"/>
</dbReference>
<dbReference type="PANTHER" id="PTHR10371:SF3">
    <property type="entry name" value="NADH DEHYDROGENASE [UBIQUINONE] FLAVOPROTEIN 2, MITOCHONDRIAL"/>
    <property type="match status" value="1"/>
</dbReference>
<organism evidence="12 13">
    <name type="scientific">Buchnera aphidicola</name>
    <name type="common">Anoecia oenotherae</name>
    <dbReference type="NCBI Taxonomy" id="1241833"/>
    <lineage>
        <taxon>Bacteria</taxon>
        <taxon>Pseudomonadati</taxon>
        <taxon>Pseudomonadota</taxon>
        <taxon>Gammaproteobacteria</taxon>
        <taxon>Enterobacterales</taxon>
        <taxon>Erwiniaceae</taxon>
        <taxon>Buchnera</taxon>
    </lineage>
</organism>
<dbReference type="GO" id="GO:0003954">
    <property type="term" value="F:NADH dehydrogenase activity"/>
    <property type="evidence" value="ECO:0007669"/>
    <property type="project" value="TreeGrafter"/>
</dbReference>
<dbReference type="GO" id="GO:0051537">
    <property type="term" value="F:2 iron, 2 sulfur cluster binding"/>
    <property type="evidence" value="ECO:0007669"/>
    <property type="project" value="UniProtKB-KW"/>
</dbReference>
<keyword evidence="3 11" id="KW-0001">2Fe-2S</keyword>
<evidence type="ECO:0000313" key="13">
    <source>
        <dbReference type="Proteomes" id="UP000298677"/>
    </source>
</evidence>
<keyword evidence="13" id="KW-1185">Reference proteome</keyword>
<dbReference type="OrthoDB" id="9807941at2"/>
<sequence>MNINKKKINTIIFQQFQLSNIEIKEIEKEKKKYKTNRAVSIEALKIVQRHRGWISTNSIHAISKILNISSNEIEEVATFYSQIFRKPVGNYIIRYCDSIVCYINNVKKIKSCLEETLKIKSGETTKNKKFTLLPTCCLGFCDKSPVISINSYYYPRVTAESIIFILEQYS</sequence>
<name>A0A4D6XZ29_9GAMM</name>
<dbReference type="GO" id="GO:0046872">
    <property type="term" value="F:metal ion binding"/>
    <property type="evidence" value="ECO:0007669"/>
    <property type="project" value="UniProtKB-KW"/>
</dbReference>
<keyword evidence="4 11" id="KW-0479">Metal-binding</keyword>
<evidence type="ECO:0000256" key="8">
    <source>
        <dbReference type="ARBA" id="ARBA00032788"/>
    </source>
</evidence>
<feature type="binding site" evidence="11">
    <location>
        <position position="96"/>
    </location>
    <ligand>
        <name>[2Fe-2S] cluster</name>
        <dbReference type="ChEBI" id="CHEBI:190135"/>
    </ligand>
</feature>
<dbReference type="Gene3D" id="1.10.10.1590">
    <property type="entry name" value="NADH-quinone oxidoreductase subunit E"/>
    <property type="match status" value="1"/>
</dbReference>
<dbReference type="NCBIfam" id="NF005722">
    <property type="entry name" value="PRK07539.1-2"/>
    <property type="match status" value="1"/>
</dbReference>